<comment type="caution">
    <text evidence="1">The sequence shown here is derived from an EMBL/GenBank/DDBJ whole genome shotgun (WGS) entry which is preliminary data.</text>
</comment>
<gene>
    <name evidence="1" type="ORF">HMPREF9441_02760</name>
</gene>
<dbReference type="AlphaFoldDB" id="G5STQ5"/>
<dbReference type="EMBL" id="AFFY01000045">
    <property type="protein sequence ID" value="EHG99148.1"/>
    <property type="molecule type" value="Genomic_DNA"/>
</dbReference>
<dbReference type="GeneID" id="93558103"/>
<dbReference type="STRING" id="762968.HMPREF9441_02760"/>
<name>G5STQ5_9BACT</name>
<sequence>MNVLIITLYTPMPENYKGISGLIFHLLEKRPKNIAITLYSYNINKISEEVRKKVAKDLNVEIRLLKIPQWILFCCRNALLKLINLLLPLDLLCYLPLPNMIKKEIECGKYDTVWLYPFYFFRWIKIFPSQHFVLTGCDSGALFAKRCDKDAFFNRSIKHMLSLNLRMRKARKIEKEFNLPNARIHFVGKTDLEYYTSHNKVNNGFYTPHPHYRIVNKSIKFSSNLLKVLWAGSNDLYMRTKGRELLDSLVKHAHFLCDKIEITFLGKGWSEYHRVLTDYGYQSQCIHWVDNYVNEIIKYDIQLAPISVGTGTKGKVLDAMGNGLLCIGTAFALENISSNNVGCIEYENADTVCEILQDIYQNREKYENIARVGKSIVLKEHAPQSCSIEFFSHFK</sequence>
<evidence type="ECO:0008006" key="3">
    <source>
        <dbReference type="Google" id="ProtNLM"/>
    </source>
</evidence>
<keyword evidence="2" id="KW-1185">Reference proteome</keyword>
<dbReference type="HOGENOM" id="CLU_680871_0_0_10"/>
<dbReference type="RefSeq" id="WP_008621496.1">
    <property type="nucleotide sequence ID" value="NZ_JH376616.1"/>
</dbReference>
<evidence type="ECO:0000313" key="1">
    <source>
        <dbReference type="EMBL" id="EHG99148.1"/>
    </source>
</evidence>
<evidence type="ECO:0000313" key="2">
    <source>
        <dbReference type="Proteomes" id="UP000003598"/>
    </source>
</evidence>
<dbReference type="OrthoDB" id="9807209at2"/>
<dbReference type="eggNOG" id="ENOG5033UH4">
    <property type="taxonomic scope" value="Bacteria"/>
</dbReference>
<dbReference type="PATRIC" id="fig|762968.3.peg.2451"/>
<organism evidence="1 2">
    <name type="scientific">Paraprevotella clara YIT 11840</name>
    <dbReference type="NCBI Taxonomy" id="762968"/>
    <lineage>
        <taxon>Bacteria</taxon>
        <taxon>Pseudomonadati</taxon>
        <taxon>Bacteroidota</taxon>
        <taxon>Bacteroidia</taxon>
        <taxon>Bacteroidales</taxon>
        <taxon>Prevotellaceae</taxon>
        <taxon>Paraprevotella</taxon>
    </lineage>
</organism>
<protein>
    <recommendedName>
        <fullName evidence="3">Glycosyltransferase, group 1 family protein</fullName>
    </recommendedName>
</protein>
<proteinExistence type="predicted"/>
<dbReference type="SUPFAM" id="SSF53756">
    <property type="entry name" value="UDP-Glycosyltransferase/glycogen phosphorylase"/>
    <property type="match status" value="1"/>
</dbReference>
<reference evidence="1 2" key="1">
    <citation type="submission" date="2011-03" db="EMBL/GenBank/DDBJ databases">
        <authorList>
            <person name="Weinstock G."/>
            <person name="Sodergren E."/>
            <person name="Clifton S."/>
            <person name="Fulton L."/>
            <person name="Fulton B."/>
            <person name="Courtney L."/>
            <person name="Fronick C."/>
            <person name="Harrison M."/>
            <person name="Strong C."/>
            <person name="Farmer C."/>
            <person name="Delahaunty K."/>
            <person name="Markovic C."/>
            <person name="Hall O."/>
            <person name="Minx P."/>
            <person name="Tomlinson C."/>
            <person name="Mitreva M."/>
            <person name="Hou S."/>
            <person name="Chen J."/>
            <person name="Wollam A."/>
            <person name="Pepin K.H."/>
            <person name="Johnson M."/>
            <person name="Bhonagiri V."/>
            <person name="Zhang X."/>
            <person name="Suruliraj S."/>
            <person name="Warren W."/>
            <person name="Chinwalla A."/>
            <person name="Mardis E.R."/>
            <person name="Wilson R.K."/>
        </authorList>
    </citation>
    <scope>NUCLEOTIDE SEQUENCE [LARGE SCALE GENOMIC DNA]</scope>
    <source>
        <strain evidence="1 2">YIT 11840</strain>
    </source>
</reference>
<dbReference type="Proteomes" id="UP000003598">
    <property type="component" value="Unassembled WGS sequence"/>
</dbReference>
<dbReference type="Gene3D" id="3.40.50.2000">
    <property type="entry name" value="Glycogen Phosphorylase B"/>
    <property type="match status" value="1"/>
</dbReference>
<accession>G5STQ5</accession>